<dbReference type="CDD" id="cd04301">
    <property type="entry name" value="NAT_SF"/>
    <property type="match status" value="1"/>
</dbReference>
<keyword evidence="1 4" id="KW-0808">Transferase</keyword>
<evidence type="ECO:0000256" key="2">
    <source>
        <dbReference type="ARBA" id="ARBA00023315"/>
    </source>
</evidence>
<dbReference type="PROSITE" id="PS51186">
    <property type="entry name" value="GNAT"/>
    <property type="match status" value="1"/>
</dbReference>
<dbReference type="KEGG" id="emt:CPZ25_018770"/>
<dbReference type="Gene3D" id="3.40.630.30">
    <property type="match status" value="1"/>
</dbReference>
<gene>
    <name evidence="4" type="ORF">CPZ25_018770</name>
</gene>
<dbReference type="GO" id="GO:0016747">
    <property type="term" value="F:acyltransferase activity, transferring groups other than amino-acyl groups"/>
    <property type="evidence" value="ECO:0007669"/>
    <property type="project" value="InterPro"/>
</dbReference>
<dbReference type="Proteomes" id="UP000218387">
    <property type="component" value="Chromosome"/>
</dbReference>
<keyword evidence="5" id="KW-1185">Reference proteome</keyword>
<feature type="domain" description="N-acetyltransferase" evidence="3">
    <location>
        <begin position="12"/>
        <end position="174"/>
    </location>
</feature>
<dbReference type="RefSeq" id="WP_058695434.1">
    <property type="nucleotide sequence ID" value="NZ_CP029487.1"/>
</dbReference>
<dbReference type="SUPFAM" id="SSF55729">
    <property type="entry name" value="Acyl-CoA N-acyltransferases (Nat)"/>
    <property type="match status" value="1"/>
</dbReference>
<evidence type="ECO:0000313" key="4">
    <source>
        <dbReference type="EMBL" id="QCT73269.1"/>
    </source>
</evidence>
<reference evidence="4 5" key="1">
    <citation type="submission" date="2018-05" db="EMBL/GenBank/DDBJ databases">
        <title>Genome comparison of Eubacterium sp.</title>
        <authorList>
            <person name="Feng Y."/>
            <person name="Sanchez-Andrea I."/>
            <person name="Stams A.J.M."/>
            <person name="De Vos W.M."/>
        </authorList>
    </citation>
    <scope>NUCLEOTIDE SEQUENCE [LARGE SCALE GENOMIC DNA]</scope>
    <source>
        <strain evidence="4 5">YI</strain>
    </source>
</reference>
<accession>A0A4P9CC66</accession>
<evidence type="ECO:0000256" key="1">
    <source>
        <dbReference type="ARBA" id="ARBA00022679"/>
    </source>
</evidence>
<dbReference type="InterPro" id="IPR016181">
    <property type="entry name" value="Acyl_CoA_acyltransferase"/>
</dbReference>
<evidence type="ECO:0000259" key="3">
    <source>
        <dbReference type="PROSITE" id="PS51186"/>
    </source>
</evidence>
<dbReference type="PANTHER" id="PTHR43072">
    <property type="entry name" value="N-ACETYLTRANSFERASE"/>
    <property type="match status" value="1"/>
</dbReference>
<dbReference type="AlphaFoldDB" id="A0A4P9CC66"/>
<dbReference type="Pfam" id="PF00583">
    <property type="entry name" value="Acetyltransf_1"/>
    <property type="match status" value="1"/>
</dbReference>
<dbReference type="InterPro" id="IPR000182">
    <property type="entry name" value="GNAT_dom"/>
</dbReference>
<keyword evidence="2" id="KW-0012">Acyltransferase</keyword>
<name>A0A4P9CC66_EUBML</name>
<protein>
    <submittedName>
        <fullName evidence="4">N-acetyltransferase</fullName>
    </submittedName>
</protein>
<sequence>MTRTLETAEKRITVRLAKEKDYQRILDILNAAILERRVTALLTPVTMESRRGWFKEHSDGVHPIYVAEKDGIVAGWMAVTAYRCGREGFKHACEISYYIAPEFRGSGIGSSLMEHVICESRKRGLKNLMAVIFADNLGSQRLAFKYGFKIWGTFPEIVEIDGRTTDCYQMGLKL</sequence>
<evidence type="ECO:0000313" key="5">
    <source>
        <dbReference type="Proteomes" id="UP000218387"/>
    </source>
</evidence>
<dbReference type="EMBL" id="CP029487">
    <property type="protein sequence ID" value="QCT73269.1"/>
    <property type="molecule type" value="Genomic_DNA"/>
</dbReference>
<organism evidence="4 5">
    <name type="scientific">Eubacterium maltosivorans</name>
    <dbReference type="NCBI Taxonomy" id="2041044"/>
    <lineage>
        <taxon>Bacteria</taxon>
        <taxon>Bacillati</taxon>
        <taxon>Bacillota</taxon>
        <taxon>Clostridia</taxon>
        <taxon>Eubacteriales</taxon>
        <taxon>Eubacteriaceae</taxon>
        <taxon>Eubacterium</taxon>
    </lineage>
</organism>
<proteinExistence type="predicted"/>
<dbReference type="PANTHER" id="PTHR43072:SF23">
    <property type="entry name" value="UPF0039 PROTEIN C11D3.02C"/>
    <property type="match status" value="1"/>
</dbReference>